<sequence length="600" mass="67727">MDYKYSKETSNKRRPKKRKFGGNQFTSKKSTASTSASAKKLSKNSDFEVNVDQTLSYCIVNFGLFLVLQDILICKMCKKDIKFSKRAEKGLGFSLSVQCKCDYEVSIPSSPKTNQAYEINRRIVFSMRLLGVGLHGINTFLRFMDIGKRFTEGTYYYLVNHIHTAVKGVTQIVLSTAVKEEQDENEKAGNVKNHLAVSGDGSWAKRGFSSLIGIASLIGKYSKKIIDISVKSSICKACEKWCGKENTIEYSTWYKDHKDNCNANHDGSAGAMEVESILEMFKRSKSLYNVWYEYYIGDGDTKTFKKLLDVSPYGDEVIVKKKECVLHVKKRMFKRAKDAKKELTQLKKLKSTLEQSGKNTTKTKGTNKRASAKTEKTAQLTNTVMQELSTFYGLAVLRNANSVDDMRTAIWATYYHKCSTDANPQHTFCPEGTSSWCKYRKAEADNTLHQFKHPPALHEEVQSVLKPIYDDLSSDDLLKRCVGANTQNSNESYNGCVWHFAPKHLFSGKKIVEIAAWCAACKFNEGLKPFLKIMEVMGITIGKQAAEFVQRSDEARVELANKRSSMTSKENRTTLRNIRLQENDAYECAEGIIYGPGIAD</sequence>
<accession>A0A151IPP7</accession>
<gene>
    <name evidence="3" type="ORF">ALC62_01024</name>
</gene>
<proteinExistence type="predicted"/>
<feature type="region of interest" description="Disordered" evidence="1">
    <location>
        <begin position="350"/>
        <end position="376"/>
    </location>
</feature>
<evidence type="ECO:0000256" key="1">
    <source>
        <dbReference type="SAM" id="MobiDB-lite"/>
    </source>
</evidence>
<evidence type="ECO:0000313" key="4">
    <source>
        <dbReference type="Proteomes" id="UP000078542"/>
    </source>
</evidence>
<dbReference type="EMBL" id="KQ976828">
    <property type="protein sequence ID" value="KYN07998.1"/>
    <property type="molecule type" value="Genomic_DNA"/>
</dbReference>
<dbReference type="InterPro" id="IPR049012">
    <property type="entry name" value="Mutator_transp_dom"/>
</dbReference>
<dbReference type="AlphaFoldDB" id="A0A151IPP7"/>
<reference evidence="3 4" key="1">
    <citation type="submission" date="2016-03" db="EMBL/GenBank/DDBJ databases">
        <title>Cyphomyrmex costatus WGS genome.</title>
        <authorList>
            <person name="Nygaard S."/>
            <person name="Hu H."/>
            <person name="Boomsma J."/>
            <person name="Zhang G."/>
        </authorList>
    </citation>
    <scope>NUCLEOTIDE SEQUENCE [LARGE SCALE GENOMIC DNA]</scope>
    <source>
        <strain evidence="3">MS0001</strain>
        <tissue evidence="3">Whole body</tissue>
    </source>
</reference>
<dbReference type="Proteomes" id="UP000078542">
    <property type="component" value="Unassembled WGS sequence"/>
</dbReference>
<dbReference type="PANTHER" id="PTHR33309">
    <property type="entry name" value="KERATIN, ULTRA HIGH-SULFUR MATRIX PROTEIN-LIKE"/>
    <property type="match status" value="1"/>
</dbReference>
<feature type="domain" description="Mutator-like transposase" evidence="2">
    <location>
        <begin position="74"/>
        <end position="437"/>
    </location>
</feature>
<dbReference type="Pfam" id="PF20700">
    <property type="entry name" value="Mutator"/>
    <property type="match status" value="1"/>
</dbReference>
<name>A0A151IPP7_9HYME</name>
<protein>
    <recommendedName>
        <fullName evidence="2">Mutator-like transposase domain-containing protein</fullName>
    </recommendedName>
</protein>
<evidence type="ECO:0000313" key="3">
    <source>
        <dbReference type="EMBL" id="KYN07998.1"/>
    </source>
</evidence>
<keyword evidence="4" id="KW-1185">Reference proteome</keyword>
<dbReference type="PANTHER" id="PTHR33309:SF3">
    <property type="entry name" value="CCHC-TYPE DOMAIN-CONTAINING PROTEIN"/>
    <property type="match status" value="1"/>
</dbReference>
<evidence type="ECO:0000259" key="2">
    <source>
        <dbReference type="Pfam" id="PF20700"/>
    </source>
</evidence>
<feature type="compositionally biased region" description="Basic and acidic residues" evidence="1">
    <location>
        <begin position="1"/>
        <end position="11"/>
    </location>
</feature>
<feature type="region of interest" description="Disordered" evidence="1">
    <location>
        <begin position="1"/>
        <end position="31"/>
    </location>
</feature>
<organism evidence="3 4">
    <name type="scientific">Cyphomyrmex costatus</name>
    <dbReference type="NCBI Taxonomy" id="456900"/>
    <lineage>
        <taxon>Eukaryota</taxon>
        <taxon>Metazoa</taxon>
        <taxon>Ecdysozoa</taxon>
        <taxon>Arthropoda</taxon>
        <taxon>Hexapoda</taxon>
        <taxon>Insecta</taxon>
        <taxon>Pterygota</taxon>
        <taxon>Neoptera</taxon>
        <taxon>Endopterygota</taxon>
        <taxon>Hymenoptera</taxon>
        <taxon>Apocrita</taxon>
        <taxon>Aculeata</taxon>
        <taxon>Formicoidea</taxon>
        <taxon>Formicidae</taxon>
        <taxon>Myrmicinae</taxon>
        <taxon>Cyphomyrmex</taxon>
    </lineage>
</organism>